<proteinExistence type="predicted"/>
<dbReference type="AlphaFoldDB" id="A0A9X0WEB6"/>
<keyword evidence="2" id="KW-1185">Reference proteome</keyword>
<dbReference type="PANTHER" id="PTHR43431:SF7">
    <property type="entry name" value="OXIDOREDUCTASE, SHORT CHAIN DEHYDROGENASE_REDUCTASE FAMILY (AFU_ORTHOLOGUE AFUA_5G14000)"/>
    <property type="match status" value="1"/>
</dbReference>
<evidence type="ECO:0000313" key="2">
    <source>
        <dbReference type="Proteomes" id="UP001138768"/>
    </source>
</evidence>
<dbReference type="Gene3D" id="3.40.50.720">
    <property type="entry name" value="NAD(P)-binding Rossmann-like Domain"/>
    <property type="match status" value="1"/>
</dbReference>
<evidence type="ECO:0008006" key="3">
    <source>
        <dbReference type="Google" id="ProtNLM"/>
    </source>
</evidence>
<sequence length="175" mass="17704">MIVGAGSGTGAAVAKRLAAEGWPVVLTRRNAEALDALAAEIEAAGGRALAVAADAGDEAEVSALFETAAEHFGTPELVVFATAGFAMGHLVETEPSRLYELWQGSTLAGFLIAREAAKRMLPVGSGSLLFIGATASVKQSAGFSAFAAAKHGLRALAGSLAREVGPQGIHVAHLI</sequence>
<feature type="non-terminal residue" evidence="1">
    <location>
        <position position="175"/>
    </location>
</feature>
<reference evidence="1 2" key="1">
    <citation type="journal article" date="2020" name="Microorganisms">
        <title>Osmotic Adaptation and Compatible Solute Biosynthesis of Phototrophic Bacteria as Revealed from Genome Analyses.</title>
        <authorList>
            <person name="Imhoff J.F."/>
            <person name="Rahn T."/>
            <person name="Kunzel S."/>
            <person name="Keller A."/>
            <person name="Neulinger S.C."/>
        </authorList>
    </citation>
    <scope>NUCLEOTIDE SEQUENCE [LARGE SCALE GENOMIC DNA]</scope>
    <source>
        <strain evidence="1 2">DSM 25653</strain>
    </source>
</reference>
<comment type="caution">
    <text evidence="1">The sequence shown here is derived from an EMBL/GenBank/DDBJ whole genome shotgun (WGS) entry which is preliminary data.</text>
</comment>
<name>A0A9X0WEB6_9GAMM</name>
<accession>A0A9X0WEB6</accession>
<dbReference type="Proteomes" id="UP001138768">
    <property type="component" value="Unassembled WGS sequence"/>
</dbReference>
<dbReference type="InterPro" id="IPR002347">
    <property type="entry name" value="SDR_fam"/>
</dbReference>
<dbReference type="Pfam" id="PF00106">
    <property type="entry name" value="adh_short"/>
    <property type="match status" value="1"/>
</dbReference>
<dbReference type="SUPFAM" id="SSF51735">
    <property type="entry name" value="NAD(P)-binding Rossmann-fold domains"/>
    <property type="match status" value="1"/>
</dbReference>
<dbReference type="InterPro" id="IPR036291">
    <property type="entry name" value="NAD(P)-bd_dom_sf"/>
</dbReference>
<gene>
    <name evidence="1" type="ORF">CKO42_24180</name>
</gene>
<evidence type="ECO:0000313" key="1">
    <source>
        <dbReference type="EMBL" id="MBK1621453.1"/>
    </source>
</evidence>
<dbReference type="PANTHER" id="PTHR43431">
    <property type="entry name" value="OXIDOREDUCTASE, SHORT CHAIN DEHYDROGENASE/REDUCTASE FAMILY (AFU_ORTHOLOGUE AFUA_5G14000)"/>
    <property type="match status" value="1"/>
</dbReference>
<organism evidence="1 2">
    <name type="scientific">Lamprobacter modestohalophilus</name>
    <dbReference type="NCBI Taxonomy" id="1064514"/>
    <lineage>
        <taxon>Bacteria</taxon>
        <taxon>Pseudomonadati</taxon>
        <taxon>Pseudomonadota</taxon>
        <taxon>Gammaproteobacteria</taxon>
        <taxon>Chromatiales</taxon>
        <taxon>Chromatiaceae</taxon>
        <taxon>Lamprobacter</taxon>
    </lineage>
</organism>
<protein>
    <recommendedName>
        <fullName evidence="3">SDR family NAD(P)-dependent oxidoreductase</fullName>
    </recommendedName>
</protein>
<dbReference type="EMBL" id="NRRY01000075">
    <property type="protein sequence ID" value="MBK1621453.1"/>
    <property type="molecule type" value="Genomic_DNA"/>
</dbReference>